<evidence type="ECO:0000313" key="2">
    <source>
        <dbReference type="Proteomes" id="UP001281147"/>
    </source>
</evidence>
<organism evidence="1 2">
    <name type="scientific">Vermiconidia calcicola</name>
    <dbReference type="NCBI Taxonomy" id="1690605"/>
    <lineage>
        <taxon>Eukaryota</taxon>
        <taxon>Fungi</taxon>
        <taxon>Dikarya</taxon>
        <taxon>Ascomycota</taxon>
        <taxon>Pezizomycotina</taxon>
        <taxon>Dothideomycetes</taxon>
        <taxon>Dothideomycetidae</taxon>
        <taxon>Mycosphaerellales</taxon>
        <taxon>Extremaceae</taxon>
        <taxon>Vermiconidia</taxon>
    </lineage>
</organism>
<proteinExistence type="predicted"/>
<gene>
    <name evidence="1" type="ORF">LTR37_019715</name>
</gene>
<name>A0ACC3MF61_9PEZI</name>
<accession>A0ACC3MF61</accession>
<comment type="caution">
    <text evidence="1">The sequence shown here is derived from an EMBL/GenBank/DDBJ whole genome shotgun (WGS) entry which is preliminary data.</text>
</comment>
<keyword evidence="2" id="KW-1185">Reference proteome</keyword>
<dbReference type="EMBL" id="JAUTXU010000314">
    <property type="protein sequence ID" value="KAK3686545.1"/>
    <property type="molecule type" value="Genomic_DNA"/>
</dbReference>
<sequence>MTHQQPPNGGSSKGETDTMVGILTRTVAESPVIRWILHARIRRKRYNDVVFVGDDFIHVKQVKEGGHLQHIATKNDFDARIRAARTFSNVSDAPDEDLFFKTEDSEEHADGIPPQCVVLTLESNDLLFLYLANDRNGGYRFIHQTLPMPTFDRLLFQPGEHLAVDPRSRALAVAANEREVVIYSAKSEDRIRHELHTGYQDWCPVSAQRPLPVEGVIQHIDFLYPPMDDNGADDNDHVILLLIVIVQRRIRAIWIDWYYSTDLHHATVHTGQPLDDAQSVPGLLIPLRNAAFLLVNGSEIKRWKGLLSGSASGQAINSMNLAASYPGASPRRPAWANWCRPRRGRSARSDFEHLYLIREDGQVYLVQMVGEKVETSHAGEFDCHVGTAFASLGDSRDPDILAVAGDMSSGRIQSIGNWFTPLRPVDLSRDDTMEMELIETIPNWASVTDMVVSTLPGKSQRPRDGVFLTSCRQPYGAIAELRRGFEARLALYFQLSSLSSVTDIWALPSLGVGHILLVMSSPAGTQLLEMPAEAALDEIKVIDDTALALDSSHRTLAAAVLEDARLLQITDSSICLTPGTAANFEDCARIDRPTASVIAAAIDTTQCIAVTAERAADCGSEFALFCHQLRTDDSSAWDPSQLQSKTCCGLESEPLSLVVFTHASLTTCLVATVEGQLGLIRISPHGPPTTLMWKTIPAPQGTLGLCDNIITLRNDPSDTTVLATCGLRDGRLYTIVVNTSNDATFGEDRTLDISQSTVKLTQPSDAPSTAYAMSGLDTCLLSWDGRHISSLNIQNIWVSDKLRPELAQGPVLACTHMPPAHLLSSPDLAGSLVMISGDEFLVATLDRMVTNVPRQIPLRKIRNEDEEGDEEEEEDVEEGGTPNRLLYAEKQRCLVSASMRYGVRSFPSSLPHGKPEERRQIWPEIDFIPSRSSAPSYTHQMQPGERVYALLEWSFKLSEDKTYSFIVVGGSYTRRDGSIRGRITFLQPVNKSWRVEGVKEGQSIKFDGPVYALASIGELIFIVCTGHTIVAYEFATQERKWEQLCAPFKIASPGIHLSTTGMTIYVSTNDDSLVALELVSRLEGGAPANPEYDFELVAQTMAPRPDTSLHHLVPELQNLSDDSTSQPSISLTTTKHNQLLGLKHSFLTHANSAEILFEARLPRSLTRLRQCNIRPRWKAAPPPGVLVDNIIGCAADGTLMGVALLDDKLWGRLSWLQRLCEWSEELSPHSFQTPAYSVGEGNYVRDERAMPIGFASSGEVVMRASKPRVQDGHIDGDVLVRLLRKNGGGVEMLKRVVRDVAAREDQAGEWMRRHLEGELEAVDEVVGMLRCLLDLWL</sequence>
<dbReference type="Proteomes" id="UP001281147">
    <property type="component" value="Unassembled WGS sequence"/>
</dbReference>
<protein>
    <submittedName>
        <fullName evidence="1">Uncharacterized protein</fullName>
    </submittedName>
</protein>
<reference evidence="1" key="1">
    <citation type="submission" date="2023-07" db="EMBL/GenBank/DDBJ databases">
        <title>Black Yeasts Isolated from many extreme environments.</title>
        <authorList>
            <person name="Coleine C."/>
            <person name="Stajich J.E."/>
            <person name="Selbmann L."/>
        </authorList>
    </citation>
    <scope>NUCLEOTIDE SEQUENCE</scope>
    <source>
        <strain evidence="1">CCFEE 5714</strain>
    </source>
</reference>
<evidence type="ECO:0000313" key="1">
    <source>
        <dbReference type="EMBL" id="KAK3686545.1"/>
    </source>
</evidence>